<gene>
    <name evidence="2" type="ORF">OXH55_09105</name>
</gene>
<dbReference type="Proteomes" id="UP001079657">
    <property type="component" value="Unassembled WGS sequence"/>
</dbReference>
<dbReference type="RefSeq" id="WP_268049611.1">
    <property type="nucleotide sequence ID" value="NZ_JAPQES010000002.1"/>
</dbReference>
<keyword evidence="1" id="KW-1133">Transmembrane helix</keyword>
<organism evidence="2 3">
    <name type="scientific">Clostridium ganghwense</name>
    <dbReference type="NCBI Taxonomy" id="312089"/>
    <lineage>
        <taxon>Bacteria</taxon>
        <taxon>Bacillati</taxon>
        <taxon>Bacillota</taxon>
        <taxon>Clostridia</taxon>
        <taxon>Eubacteriales</taxon>
        <taxon>Clostridiaceae</taxon>
        <taxon>Clostridium</taxon>
    </lineage>
</organism>
<dbReference type="PROSITE" id="PS51257">
    <property type="entry name" value="PROKAR_LIPOPROTEIN"/>
    <property type="match status" value="1"/>
</dbReference>
<feature type="transmembrane region" description="Helical" evidence="1">
    <location>
        <begin position="6"/>
        <end position="26"/>
    </location>
</feature>
<keyword evidence="3" id="KW-1185">Reference proteome</keyword>
<sequence>MIKFDIINSIYILLIVSFFMVAFSCIRCTIKEFKNKLFGCKSIKNNAITIIGYLRKLVIKDYLSYEKYEIWRFCVEK</sequence>
<evidence type="ECO:0000256" key="1">
    <source>
        <dbReference type="SAM" id="Phobius"/>
    </source>
</evidence>
<accession>A0ABT4CRS7</accession>
<evidence type="ECO:0000313" key="2">
    <source>
        <dbReference type="EMBL" id="MCY6370786.1"/>
    </source>
</evidence>
<protein>
    <submittedName>
        <fullName evidence="2">Uncharacterized protein</fullName>
    </submittedName>
</protein>
<evidence type="ECO:0000313" key="3">
    <source>
        <dbReference type="Proteomes" id="UP001079657"/>
    </source>
</evidence>
<reference evidence="2" key="1">
    <citation type="submission" date="2022-12" db="EMBL/GenBank/DDBJ databases">
        <authorList>
            <person name="Wang J."/>
        </authorList>
    </citation>
    <scope>NUCLEOTIDE SEQUENCE</scope>
    <source>
        <strain evidence="2">HY-42-06</strain>
    </source>
</reference>
<keyword evidence="1" id="KW-0472">Membrane</keyword>
<dbReference type="EMBL" id="JAPQES010000002">
    <property type="protein sequence ID" value="MCY6370786.1"/>
    <property type="molecule type" value="Genomic_DNA"/>
</dbReference>
<name>A0ABT4CRS7_9CLOT</name>
<comment type="caution">
    <text evidence="2">The sequence shown here is derived from an EMBL/GenBank/DDBJ whole genome shotgun (WGS) entry which is preliminary data.</text>
</comment>
<proteinExistence type="predicted"/>
<keyword evidence="1" id="KW-0812">Transmembrane</keyword>